<dbReference type="Pfam" id="PF00593">
    <property type="entry name" value="TonB_dep_Rec_b-barrel"/>
    <property type="match status" value="1"/>
</dbReference>
<evidence type="ECO:0000256" key="6">
    <source>
        <dbReference type="ARBA" id="ARBA00023004"/>
    </source>
</evidence>
<keyword evidence="3 11" id="KW-1134">Transmembrane beta strand</keyword>
<dbReference type="InterPro" id="IPR039426">
    <property type="entry name" value="TonB-dep_rcpt-like"/>
</dbReference>
<keyword evidence="9 11" id="KW-0472">Membrane</keyword>
<accession>A0A317T2M2</accession>
<sequence>MTRSKLIEVPIKEVFKMFVTVVKKGLAYCLIAQVVFAGIVRAENEMPGTAAEADSLTSTVAETPEIIPQHLMKGIEVVGDKVGRDIQDLPTSAAVIDESRMKDEPIATIDDVLNRVANVNSEGMAAMGGLFSIRGINQGSIFASFDATNQLAAVYLNQVALGGLLSQYIKPSTWDVRSVEVLRGPQSTLQGKNSLAGAVFFNYNRPDFTFDGGFRAEYGELDTWNLALYQNVPIEEDVLAARIALETRNSDGGIVNPITGADDIALIDEKTARLQLLYRPLGNEDISFNLTGIYFDSETNTQPRAMEFGMYDLEDRLNEETWPGYVPQESWFTALESDFRLDNNWRIAAVTGYSDLKITGYTYDGDQMAPDLLWINGDFDESQFSQDLRLHYEGDRFRGLLGGYYSKADVLTVYDADGFFSSIFDLGEEVTVAALYANADYDIFDNLTLNAGLRYNTENRKNNSSFYYYGPPPFSTDPFAPYEEREGSVEADADYDQFLPSASLTVKFTDDVSAGLKYAKGYRSGGIAVAPFLQIVEEYDEEIANTYELFFRSVLLDDRLTLNGNIFFIDWQDMQVPYLPAGGFPGFDELTANAGKTEIKGFEVEARAVVTDALETFLALGHTSSEFKEFELYGEDLTGRSLPNSPDWTVAVGANYNHSSGFFAGGTFRWVDESYSVLNDEEVTRLSRRHVLDAKAGYRKDNWSVYVWGTNLLDDFYELNMTNIAGYIGMPGRAGSVSTPCRLGIGVEASW</sequence>
<evidence type="ECO:0000256" key="1">
    <source>
        <dbReference type="ARBA" id="ARBA00004571"/>
    </source>
</evidence>
<evidence type="ECO:0000313" key="16">
    <source>
        <dbReference type="Proteomes" id="UP000246278"/>
    </source>
</evidence>
<keyword evidence="2 11" id="KW-0813">Transport</keyword>
<keyword evidence="10 11" id="KW-0998">Cell outer membrane</keyword>
<dbReference type="GO" id="GO:0006826">
    <property type="term" value="P:iron ion transport"/>
    <property type="evidence" value="ECO:0007669"/>
    <property type="project" value="UniProtKB-KW"/>
</dbReference>
<feature type="domain" description="TonB-dependent receptor plug" evidence="14">
    <location>
        <begin position="86"/>
        <end position="198"/>
    </location>
</feature>
<proteinExistence type="inferred from homology"/>
<evidence type="ECO:0000256" key="4">
    <source>
        <dbReference type="ARBA" id="ARBA00022496"/>
    </source>
</evidence>
<evidence type="ECO:0000256" key="5">
    <source>
        <dbReference type="ARBA" id="ARBA00022692"/>
    </source>
</evidence>
<evidence type="ECO:0000256" key="9">
    <source>
        <dbReference type="ARBA" id="ARBA00023136"/>
    </source>
</evidence>
<dbReference type="PROSITE" id="PS52016">
    <property type="entry name" value="TONB_DEPENDENT_REC_3"/>
    <property type="match status" value="1"/>
</dbReference>
<dbReference type="Proteomes" id="UP000246278">
    <property type="component" value="Unassembled WGS sequence"/>
</dbReference>
<name>A0A317T2M2_9CHLB</name>
<dbReference type="GO" id="GO:0009279">
    <property type="term" value="C:cell outer membrane"/>
    <property type="evidence" value="ECO:0007669"/>
    <property type="project" value="UniProtKB-SubCell"/>
</dbReference>
<dbReference type="OrthoDB" id="9775095at2"/>
<keyword evidence="4" id="KW-0410">Iron transport</keyword>
<dbReference type="InterPro" id="IPR036942">
    <property type="entry name" value="Beta-barrel_TonB_sf"/>
</dbReference>
<evidence type="ECO:0000256" key="3">
    <source>
        <dbReference type="ARBA" id="ARBA00022452"/>
    </source>
</evidence>
<keyword evidence="7" id="KW-0406">Ion transport</keyword>
<protein>
    <recommendedName>
        <fullName evidence="17">TonB-dependent receptor</fullName>
    </recommendedName>
</protein>
<evidence type="ECO:0000256" key="12">
    <source>
        <dbReference type="RuleBase" id="RU003357"/>
    </source>
</evidence>
<evidence type="ECO:0000256" key="8">
    <source>
        <dbReference type="ARBA" id="ARBA00023077"/>
    </source>
</evidence>
<organism evidence="15 16">
    <name type="scientific">Prosthecochloris marina</name>
    <dbReference type="NCBI Taxonomy" id="2017681"/>
    <lineage>
        <taxon>Bacteria</taxon>
        <taxon>Pseudomonadati</taxon>
        <taxon>Chlorobiota</taxon>
        <taxon>Chlorobiia</taxon>
        <taxon>Chlorobiales</taxon>
        <taxon>Chlorobiaceae</taxon>
        <taxon>Prosthecochloris</taxon>
    </lineage>
</organism>
<evidence type="ECO:0000256" key="2">
    <source>
        <dbReference type="ARBA" id="ARBA00022448"/>
    </source>
</evidence>
<dbReference type="Gene3D" id="2.40.170.20">
    <property type="entry name" value="TonB-dependent receptor, beta-barrel domain"/>
    <property type="match status" value="1"/>
</dbReference>
<evidence type="ECO:0000259" key="13">
    <source>
        <dbReference type="Pfam" id="PF00593"/>
    </source>
</evidence>
<dbReference type="SUPFAM" id="SSF56935">
    <property type="entry name" value="Porins"/>
    <property type="match status" value="1"/>
</dbReference>
<evidence type="ECO:0000259" key="14">
    <source>
        <dbReference type="Pfam" id="PF07715"/>
    </source>
</evidence>
<dbReference type="InterPro" id="IPR012910">
    <property type="entry name" value="Plug_dom"/>
</dbReference>
<comment type="caution">
    <text evidence="15">The sequence shown here is derived from an EMBL/GenBank/DDBJ whole genome shotgun (WGS) entry which is preliminary data.</text>
</comment>
<keyword evidence="6" id="KW-0408">Iron</keyword>
<dbReference type="PANTHER" id="PTHR32552">
    <property type="entry name" value="FERRICHROME IRON RECEPTOR-RELATED"/>
    <property type="match status" value="1"/>
</dbReference>
<evidence type="ECO:0000313" key="15">
    <source>
        <dbReference type="EMBL" id="PWW80952.1"/>
    </source>
</evidence>
<evidence type="ECO:0000256" key="11">
    <source>
        <dbReference type="PROSITE-ProRule" id="PRU01360"/>
    </source>
</evidence>
<dbReference type="PANTHER" id="PTHR32552:SF81">
    <property type="entry name" value="TONB-DEPENDENT OUTER MEMBRANE RECEPTOR"/>
    <property type="match status" value="1"/>
</dbReference>
<reference evidence="16" key="1">
    <citation type="submission" date="2017-10" db="EMBL/GenBank/DDBJ databases">
        <authorList>
            <person name="Gaisin V.A."/>
            <person name="Rysina M.S."/>
            <person name="Grouzdev D.S."/>
        </authorList>
    </citation>
    <scope>NUCLEOTIDE SEQUENCE [LARGE SCALE GENOMIC DNA]</scope>
    <source>
        <strain evidence="16">V1</strain>
    </source>
</reference>
<feature type="domain" description="TonB-dependent receptor-like beta-barrel" evidence="13">
    <location>
        <begin position="312"/>
        <end position="712"/>
    </location>
</feature>
<comment type="similarity">
    <text evidence="11 12">Belongs to the TonB-dependent receptor family.</text>
</comment>
<keyword evidence="16" id="KW-1185">Reference proteome</keyword>
<dbReference type="InterPro" id="IPR000531">
    <property type="entry name" value="Beta-barrel_TonB"/>
</dbReference>
<keyword evidence="8 12" id="KW-0798">TonB box</keyword>
<evidence type="ECO:0000256" key="10">
    <source>
        <dbReference type="ARBA" id="ARBA00023237"/>
    </source>
</evidence>
<evidence type="ECO:0000256" key="7">
    <source>
        <dbReference type="ARBA" id="ARBA00023065"/>
    </source>
</evidence>
<keyword evidence="5 11" id="KW-0812">Transmembrane</keyword>
<dbReference type="Pfam" id="PF07715">
    <property type="entry name" value="Plug"/>
    <property type="match status" value="1"/>
</dbReference>
<dbReference type="AlphaFoldDB" id="A0A317T2M2"/>
<evidence type="ECO:0008006" key="17">
    <source>
        <dbReference type="Google" id="ProtNLM"/>
    </source>
</evidence>
<dbReference type="EMBL" id="PDNZ01000014">
    <property type="protein sequence ID" value="PWW80952.1"/>
    <property type="molecule type" value="Genomic_DNA"/>
</dbReference>
<gene>
    <name evidence="15" type="ORF">CR164_12770</name>
</gene>
<comment type="subcellular location">
    <subcellularLocation>
        <location evidence="1 11">Cell outer membrane</location>
        <topology evidence="1 11">Multi-pass membrane protein</topology>
    </subcellularLocation>
</comment>